<dbReference type="PANTHER" id="PTHR44825">
    <property type="match status" value="1"/>
</dbReference>
<dbReference type="CDD" id="cd06257">
    <property type="entry name" value="DnaJ"/>
    <property type="match status" value="1"/>
</dbReference>
<accession>A0A6G0WVZ5</accession>
<feature type="transmembrane region" description="Helical" evidence="1">
    <location>
        <begin position="134"/>
        <end position="153"/>
    </location>
</feature>
<dbReference type="InterPro" id="IPR036869">
    <property type="entry name" value="J_dom_sf"/>
</dbReference>
<dbReference type="InterPro" id="IPR052763">
    <property type="entry name" value="DnaJ_C4"/>
</dbReference>
<feature type="domain" description="J" evidence="3">
    <location>
        <begin position="31"/>
        <end position="101"/>
    </location>
</feature>
<feature type="signal peptide" evidence="2">
    <location>
        <begin position="1"/>
        <end position="27"/>
    </location>
</feature>
<dbReference type="Proteomes" id="UP000481153">
    <property type="component" value="Unassembled WGS sequence"/>
</dbReference>
<comment type="caution">
    <text evidence="4">The sequence shown here is derived from an EMBL/GenBank/DDBJ whole genome shotgun (WGS) entry which is preliminary data.</text>
</comment>
<evidence type="ECO:0000259" key="3">
    <source>
        <dbReference type="PROSITE" id="PS50076"/>
    </source>
</evidence>
<gene>
    <name evidence="4" type="ORF">Ae201684_011257</name>
</gene>
<sequence>MPPPMLRWIAAVVALLLLAGLIYVMQAIDSTHYNVLQIGTEAKSHEIAAAYRALSLKFHPDKTHGMDLQAREAATKQFHRISEAYNVLSNDAARREYDAQLRVQASQPPRWKVLWLQSYAYIAAALSEFTKVQAAAAVGVLFLLYHFCISPILRRMGGRRMSAASVTGREKAAALVQAREKLQREYQETARRRRRQQPALS</sequence>
<dbReference type="PROSITE" id="PS00636">
    <property type="entry name" value="DNAJ_1"/>
    <property type="match status" value="1"/>
</dbReference>
<dbReference type="InterPro" id="IPR018253">
    <property type="entry name" value="DnaJ_domain_CS"/>
</dbReference>
<dbReference type="PANTHER" id="PTHR44825:SF1">
    <property type="entry name" value="DNAJ HOMOLOG SUBFAMILY C MEMBER 4"/>
    <property type="match status" value="1"/>
</dbReference>
<keyword evidence="1" id="KW-1133">Transmembrane helix</keyword>
<reference evidence="4 5" key="1">
    <citation type="submission" date="2019-07" db="EMBL/GenBank/DDBJ databases">
        <title>Genomics analysis of Aphanomyces spp. identifies a new class of oomycete effector associated with host adaptation.</title>
        <authorList>
            <person name="Gaulin E."/>
        </authorList>
    </citation>
    <scope>NUCLEOTIDE SEQUENCE [LARGE SCALE GENOMIC DNA]</scope>
    <source>
        <strain evidence="4 5">ATCC 201684</strain>
    </source>
</reference>
<feature type="chain" id="PRO_5026207940" description="J domain-containing protein" evidence="2">
    <location>
        <begin position="28"/>
        <end position="201"/>
    </location>
</feature>
<evidence type="ECO:0000313" key="4">
    <source>
        <dbReference type="EMBL" id="KAF0731639.1"/>
    </source>
</evidence>
<name>A0A6G0WVZ5_9STRA</name>
<dbReference type="EMBL" id="VJMJ01000141">
    <property type="protein sequence ID" value="KAF0731639.1"/>
    <property type="molecule type" value="Genomic_DNA"/>
</dbReference>
<dbReference type="VEuPathDB" id="FungiDB:AeMF1_002403"/>
<dbReference type="PRINTS" id="PR00625">
    <property type="entry name" value="JDOMAIN"/>
</dbReference>
<dbReference type="AlphaFoldDB" id="A0A6G0WVZ5"/>
<proteinExistence type="predicted"/>
<dbReference type="Pfam" id="PF00226">
    <property type="entry name" value="DnaJ"/>
    <property type="match status" value="1"/>
</dbReference>
<dbReference type="InterPro" id="IPR001623">
    <property type="entry name" value="DnaJ_domain"/>
</dbReference>
<evidence type="ECO:0000256" key="2">
    <source>
        <dbReference type="SAM" id="SignalP"/>
    </source>
</evidence>
<keyword evidence="1" id="KW-0472">Membrane</keyword>
<keyword evidence="5" id="KW-1185">Reference proteome</keyword>
<keyword evidence="1" id="KW-0812">Transmembrane</keyword>
<organism evidence="4 5">
    <name type="scientific">Aphanomyces euteiches</name>
    <dbReference type="NCBI Taxonomy" id="100861"/>
    <lineage>
        <taxon>Eukaryota</taxon>
        <taxon>Sar</taxon>
        <taxon>Stramenopiles</taxon>
        <taxon>Oomycota</taxon>
        <taxon>Saprolegniomycetes</taxon>
        <taxon>Saprolegniales</taxon>
        <taxon>Verrucalvaceae</taxon>
        <taxon>Aphanomyces</taxon>
    </lineage>
</organism>
<dbReference type="SUPFAM" id="SSF46565">
    <property type="entry name" value="Chaperone J-domain"/>
    <property type="match status" value="1"/>
</dbReference>
<keyword evidence="2" id="KW-0732">Signal</keyword>
<evidence type="ECO:0000256" key="1">
    <source>
        <dbReference type="SAM" id="Phobius"/>
    </source>
</evidence>
<protein>
    <recommendedName>
        <fullName evidence="3">J domain-containing protein</fullName>
    </recommendedName>
</protein>
<dbReference type="SMART" id="SM00271">
    <property type="entry name" value="DnaJ"/>
    <property type="match status" value="1"/>
</dbReference>
<dbReference type="Gene3D" id="1.10.287.110">
    <property type="entry name" value="DnaJ domain"/>
    <property type="match status" value="1"/>
</dbReference>
<dbReference type="PROSITE" id="PS50076">
    <property type="entry name" value="DNAJ_2"/>
    <property type="match status" value="1"/>
</dbReference>
<evidence type="ECO:0000313" key="5">
    <source>
        <dbReference type="Proteomes" id="UP000481153"/>
    </source>
</evidence>